<evidence type="ECO:0000256" key="12">
    <source>
        <dbReference type="ARBA" id="ARBA00022960"/>
    </source>
</evidence>
<dbReference type="SUPFAM" id="SSF56194">
    <property type="entry name" value="Uridine diphospho-N-Acetylenolpyruvylglucosamine reductase, MurB, C-terminal domain"/>
    <property type="match status" value="1"/>
</dbReference>
<evidence type="ECO:0000256" key="15">
    <source>
        <dbReference type="ARBA" id="ARBA00023306"/>
    </source>
</evidence>
<accession>A0A0B5E6F5</accession>
<dbReference type="InterPro" id="IPR016169">
    <property type="entry name" value="FAD-bd_PCMH_sub2"/>
</dbReference>
<evidence type="ECO:0000256" key="19">
    <source>
        <dbReference type="HAMAP-Rule" id="MF_00037"/>
    </source>
</evidence>
<dbReference type="InterPro" id="IPR006094">
    <property type="entry name" value="Oxid_FAD_bind_N"/>
</dbReference>
<comment type="pathway">
    <text evidence="4 19">Cell wall biogenesis; peptidoglycan biosynthesis.</text>
</comment>
<dbReference type="NCBIfam" id="NF010478">
    <property type="entry name" value="PRK13903.1"/>
    <property type="match status" value="1"/>
</dbReference>
<dbReference type="Gene3D" id="3.30.465.10">
    <property type="match status" value="1"/>
</dbReference>
<dbReference type="Pfam" id="PF01565">
    <property type="entry name" value="FAD_binding_4"/>
    <property type="match status" value="1"/>
</dbReference>
<dbReference type="AlphaFoldDB" id="A0A0B5E6F5"/>
<keyword evidence="10 19" id="KW-0274">FAD</keyword>
<evidence type="ECO:0000256" key="9">
    <source>
        <dbReference type="ARBA" id="ARBA00022630"/>
    </source>
</evidence>
<keyword evidence="14 19" id="KW-0560">Oxidoreductase</keyword>
<keyword evidence="11 19" id="KW-0521">NADP</keyword>
<dbReference type="GO" id="GO:0008762">
    <property type="term" value="F:UDP-N-acetylmuramate dehydrogenase activity"/>
    <property type="evidence" value="ECO:0007669"/>
    <property type="project" value="UniProtKB-UniRule"/>
</dbReference>
<evidence type="ECO:0000256" key="5">
    <source>
        <dbReference type="ARBA" id="ARBA00012518"/>
    </source>
</evidence>
<dbReference type="EMBL" id="CP004393">
    <property type="protein sequence ID" value="AJE49030.1"/>
    <property type="molecule type" value="Genomic_DNA"/>
</dbReference>
<evidence type="ECO:0000256" key="2">
    <source>
        <dbReference type="ARBA" id="ARBA00003921"/>
    </source>
</evidence>
<dbReference type="Proteomes" id="UP000031521">
    <property type="component" value="Chromosome"/>
</dbReference>
<keyword evidence="13 19" id="KW-0573">Peptidoglycan synthesis</keyword>
<dbReference type="EC" id="1.3.1.98" evidence="5 19"/>
<dbReference type="KEGG" id="cid:P73_4315"/>
<feature type="active site" evidence="19">
    <location>
        <position position="172"/>
    </location>
</feature>
<evidence type="ECO:0000256" key="1">
    <source>
        <dbReference type="ARBA" id="ARBA00001974"/>
    </source>
</evidence>
<comment type="function">
    <text evidence="2 19">Cell wall formation.</text>
</comment>
<evidence type="ECO:0000259" key="20">
    <source>
        <dbReference type="PROSITE" id="PS51387"/>
    </source>
</evidence>
<evidence type="ECO:0000256" key="6">
    <source>
        <dbReference type="ARBA" id="ARBA00015188"/>
    </source>
</evidence>
<sequence length="336" mass="35572">MSLATPSPSSLTGAFDLSEHNTLGLAARALHGGFLTEPQDVAAAHDFASRRGLPFHLLGGGSNCVLAPEIEAVVGLVRLRGRSLDRSTPDLVRVTARAGESWADLVAWTVAQGIGGLENLAGIPGTVGAAPIQNIGAYGIELADVFDHLTALEVGTGRRLRFDRAACRFAYRHSRFKEAPGRYMVCDVTLALPQPWRPVLGYAGLDALDGPVTPRRVMEAVLALRSAKLPDWRRTGNAGSFFHNPILPAEAVARLPEMPSHPVEGGIKLSAGWLLEAAGLKGARHGGAGFSDQHALVLVNHGGATFEDVTALAARAVRTVETRFGVTLVQEPVTLR</sequence>
<dbReference type="GO" id="GO:0008360">
    <property type="term" value="P:regulation of cell shape"/>
    <property type="evidence" value="ECO:0007669"/>
    <property type="project" value="UniProtKB-KW"/>
</dbReference>
<evidence type="ECO:0000256" key="16">
    <source>
        <dbReference type="ARBA" id="ARBA00023316"/>
    </source>
</evidence>
<dbReference type="NCBIfam" id="TIGR00179">
    <property type="entry name" value="murB"/>
    <property type="match status" value="1"/>
</dbReference>
<organism evidence="21 22">
    <name type="scientific">Celeribacter indicus</name>
    <dbReference type="NCBI Taxonomy" id="1208324"/>
    <lineage>
        <taxon>Bacteria</taxon>
        <taxon>Pseudomonadati</taxon>
        <taxon>Pseudomonadota</taxon>
        <taxon>Alphaproteobacteria</taxon>
        <taxon>Rhodobacterales</taxon>
        <taxon>Roseobacteraceae</taxon>
        <taxon>Celeribacter</taxon>
    </lineage>
</organism>
<evidence type="ECO:0000256" key="17">
    <source>
        <dbReference type="ARBA" id="ARBA00031026"/>
    </source>
</evidence>
<dbReference type="GO" id="GO:0051301">
    <property type="term" value="P:cell division"/>
    <property type="evidence" value="ECO:0007669"/>
    <property type="project" value="UniProtKB-KW"/>
</dbReference>
<dbReference type="InterPro" id="IPR036318">
    <property type="entry name" value="FAD-bd_PCMH-like_sf"/>
</dbReference>
<feature type="active site" evidence="19">
    <location>
        <position position="331"/>
    </location>
</feature>
<dbReference type="InterPro" id="IPR016167">
    <property type="entry name" value="FAD-bd_PCMH_sub1"/>
</dbReference>
<evidence type="ECO:0000256" key="8">
    <source>
        <dbReference type="ARBA" id="ARBA00022618"/>
    </source>
</evidence>
<comment type="cofactor">
    <cofactor evidence="1 19">
        <name>FAD</name>
        <dbReference type="ChEBI" id="CHEBI:57692"/>
    </cofactor>
</comment>
<evidence type="ECO:0000256" key="3">
    <source>
        <dbReference type="ARBA" id="ARBA00004496"/>
    </source>
</evidence>
<dbReference type="UniPathway" id="UPA00219"/>
<dbReference type="RefSeq" id="WP_074743123.1">
    <property type="nucleotide sequence ID" value="NZ_CP004393.1"/>
</dbReference>
<evidence type="ECO:0000256" key="11">
    <source>
        <dbReference type="ARBA" id="ARBA00022857"/>
    </source>
</evidence>
<keyword evidence="8 19" id="KW-0132">Cell division</keyword>
<dbReference type="Gene3D" id="3.30.43.10">
    <property type="entry name" value="Uridine Diphospho-n-acetylenolpyruvylglucosamine Reductase, domain 2"/>
    <property type="match status" value="1"/>
</dbReference>
<feature type="active site" description="Proton donor" evidence="19">
    <location>
        <position position="240"/>
    </location>
</feature>
<comment type="similarity">
    <text evidence="19">Belongs to the MurB family.</text>
</comment>
<keyword evidence="12 19" id="KW-0133">Cell shape</keyword>
<evidence type="ECO:0000256" key="10">
    <source>
        <dbReference type="ARBA" id="ARBA00022827"/>
    </source>
</evidence>
<comment type="subcellular location">
    <subcellularLocation>
        <location evidence="3 19">Cytoplasm</location>
    </subcellularLocation>
</comment>
<keyword evidence="9 19" id="KW-0285">Flavoprotein</keyword>
<dbReference type="InterPro" id="IPR016166">
    <property type="entry name" value="FAD-bd_PCMH"/>
</dbReference>
<dbReference type="InterPro" id="IPR003170">
    <property type="entry name" value="MurB"/>
</dbReference>
<reference evidence="21 22" key="1">
    <citation type="journal article" date="2014" name="Int. J. Syst. Evol. Microbiol.">
        <title>Celeribacter indicus sp. nov., a polycyclic aromatic hydrocarbon-degrading bacterium from deep-sea sediment and reclassification of Huaishuia halophila as Celeribacter halophilus comb. nov.</title>
        <authorList>
            <person name="Lai Q."/>
            <person name="Cao J."/>
            <person name="Yuan J."/>
            <person name="Li F."/>
            <person name="Shao Z."/>
        </authorList>
    </citation>
    <scope>NUCLEOTIDE SEQUENCE [LARGE SCALE GENOMIC DNA]</scope>
    <source>
        <strain evidence="21">P73</strain>
    </source>
</reference>
<evidence type="ECO:0000256" key="13">
    <source>
        <dbReference type="ARBA" id="ARBA00022984"/>
    </source>
</evidence>
<dbReference type="NCBIfam" id="NF000755">
    <property type="entry name" value="PRK00046.1"/>
    <property type="match status" value="1"/>
</dbReference>
<gene>
    <name evidence="19 21" type="primary">murB</name>
    <name evidence="21" type="ORF">P73_4315</name>
</gene>
<evidence type="ECO:0000256" key="4">
    <source>
        <dbReference type="ARBA" id="ARBA00004752"/>
    </source>
</evidence>
<dbReference type="STRING" id="1208324.P73_4315"/>
<name>A0A0B5E6F5_9RHOB</name>
<comment type="catalytic activity">
    <reaction evidence="18 19">
        <text>UDP-N-acetyl-alpha-D-muramate + NADP(+) = UDP-N-acetyl-3-O-(1-carboxyvinyl)-alpha-D-glucosamine + NADPH + H(+)</text>
        <dbReference type="Rhea" id="RHEA:12248"/>
        <dbReference type="ChEBI" id="CHEBI:15378"/>
        <dbReference type="ChEBI" id="CHEBI:57783"/>
        <dbReference type="ChEBI" id="CHEBI:58349"/>
        <dbReference type="ChEBI" id="CHEBI:68483"/>
        <dbReference type="ChEBI" id="CHEBI:70757"/>
        <dbReference type="EC" id="1.3.1.98"/>
    </reaction>
</comment>
<dbReference type="Gene3D" id="3.90.78.10">
    <property type="entry name" value="UDP-N-acetylenolpyruvoylglucosamine reductase, C-terminal domain"/>
    <property type="match status" value="1"/>
</dbReference>
<dbReference type="PANTHER" id="PTHR21071">
    <property type="entry name" value="UDP-N-ACETYLENOLPYRUVOYLGLUCOSAMINE REDUCTASE"/>
    <property type="match status" value="1"/>
</dbReference>
<evidence type="ECO:0000256" key="18">
    <source>
        <dbReference type="ARBA" id="ARBA00048914"/>
    </source>
</evidence>
<dbReference type="HAMAP" id="MF_00037">
    <property type="entry name" value="MurB"/>
    <property type="match status" value="1"/>
</dbReference>
<dbReference type="PROSITE" id="PS51387">
    <property type="entry name" value="FAD_PCMH"/>
    <property type="match status" value="1"/>
</dbReference>
<proteinExistence type="inferred from homology"/>
<dbReference type="GO" id="GO:0071949">
    <property type="term" value="F:FAD binding"/>
    <property type="evidence" value="ECO:0007669"/>
    <property type="project" value="InterPro"/>
</dbReference>
<dbReference type="InterPro" id="IPR036635">
    <property type="entry name" value="MurB_C_sf"/>
</dbReference>
<evidence type="ECO:0000313" key="21">
    <source>
        <dbReference type="EMBL" id="AJE49030.1"/>
    </source>
</evidence>
<dbReference type="HOGENOM" id="CLU_035304_0_0_5"/>
<dbReference type="InterPro" id="IPR011601">
    <property type="entry name" value="MurB_C"/>
</dbReference>
<dbReference type="GO" id="GO:0009252">
    <property type="term" value="P:peptidoglycan biosynthetic process"/>
    <property type="evidence" value="ECO:0007669"/>
    <property type="project" value="UniProtKB-UniRule"/>
</dbReference>
<keyword evidence="22" id="KW-1185">Reference proteome</keyword>
<dbReference type="Pfam" id="PF02873">
    <property type="entry name" value="MurB_C"/>
    <property type="match status" value="1"/>
</dbReference>
<feature type="domain" description="FAD-binding PCMH-type" evidence="20">
    <location>
        <begin position="23"/>
        <end position="195"/>
    </location>
</feature>
<protein>
    <recommendedName>
        <fullName evidence="6 19">UDP-N-acetylenolpyruvoylglucosamine reductase</fullName>
        <ecNumber evidence="5 19">1.3.1.98</ecNumber>
    </recommendedName>
    <alternativeName>
        <fullName evidence="17 19">UDP-N-acetylmuramate dehydrogenase</fullName>
    </alternativeName>
</protein>
<dbReference type="GO" id="GO:0071555">
    <property type="term" value="P:cell wall organization"/>
    <property type="evidence" value="ECO:0007669"/>
    <property type="project" value="UniProtKB-KW"/>
</dbReference>
<dbReference type="SUPFAM" id="SSF56176">
    <property type="entry name" value="FAD-binding/transporter-associated domain-like"/>
    <property type="match status" value="1"/>
</dbReference>
<keyword evidence="7 19" id="KW-0963">Cytoplasm</keyword>
<keyword evidence="16 19" id="KW-0961">Cell wall biogenesis/degradation</keyword>
<evidence type="ECO:0000313" key="22">
    <source>
        <dbReference type="Proteomes" id="UP000031521"/>
    </source>
</evidence>
<dbReference type="GO" id="GO:0005829">
    <property type="term" value="C:cytosol"/>
    <property type="evidence" value="ECO:0007669"/>
    <property type="project" value="TreeGrafter"/>
</dbReference>
<keyword evidence="15 19" id="KW-0131">Cell cycle</keyword>
<dbReference type="PANTHER" id="PTHR21071:SF4">
    <property type="entry name" value="UDP-N-ACETYLENOLPYRUVOYLGLUCOSAMINE REDUCTASE"/>
    <property type="match status" value="1"/>
</dbReference>
<evidence type="ECO:0000256" key="14">
    <source>
        <dbReference type="ARBA" id="ARBA00023002"/>
    </source>
</evidence>
<dbReference type="OrthoDB" id="9804753at2"/>
<evidence type="ECO:0000256" key="7">
    <source>
        <dbReference type="ARBA" id="ARBA00022490"/>
    </source>
</evidence>